<organism evidence="2 3">
    <name type="scientific">Paraphaeosphaeria minitans</name>
    <dbReference type="NCBI Taxonomy" id="565426"/>
    <lineage>
        <taxon>Eukaryota</taxon>
        <taxon>Fungi</taxon>
        <taxon>Dikarya</taxon>
        <taxon>Ascomycota</taxon>
        <taxon>Pezizomycotina</taxon>
        <taxon>Dothideomycetes</taxon>
        <taxon>Pleosporomycetidae</taxon>
        <taxon>Pleosporales</taxon>
        <taxon>Massarineae</taxon>
        <taxon>Didymosphaeriaceae</taxon>
        <taxon>Paraphaeosphaeria</taxon>
    </lineage>
</organism>
<dbReference type="Proteomes" id="UP000756921">
    <property type="component" value="Unassembled WGS sequence"/>
</dbReference>
<gene>
    <name evidence="2" type="ORF">PMIN01_07822</name>
</gene>
<evidence type="ECO:0000313" key="2">
    <source>
        <dbReference type="EMBL" id="KAF9734919.1"/>
    </source>
</evidence>
<feature type="compositionally biased region" description="Basic and acidic residues" evidence="1">
    <location>
        <begin position="30"/>
        <end position="47"/>
    </location>
</feature>
<sequence length="70" mass="7579">MARTMPAAAAIIAGRAPKKPAFQKGSRAAADPKDVEAAKARTERRARGVKEYHRMKSVGVMARGTRHVHV</sequence>
<proteinExistence type="predicted"/>
<comment type="caution">
    <text evidence="2">The sequence shown here is derived from an EMBL/GenBank/DDBJ whole genome shotgun (WGS) entry which is preliminary data.</text>
</comment>
<evidence type="ECO:0000256" key="1">
    <source>
        <dbReference type="SAM" id="MobiDB-lite"/>
    </source>
</evidence>
<reference evidence="2" key="1">
    <citation type="journal article" date="2020" name="Mol. Plant Microbe Interact.">
        <title>Genome Sequence of the Biocontrol Agent Coniothyrium minitans strain Conio (IMI 134523).</title>
        <authorList>
            <person name="Patel D."/>
            <person name="Shittu T.A."/>
            <person name="Baroncelli R."/>
            <person name="Muthumeenakshi S."/>
            <person name="Osborne T.H."/>
            <person name="Janganan T.K."/>
            <person name="Sreenivasaprasad S."/>
        </authorList>
    </citation>
    <scope>NUCLEOTIDE SEQUENCE</scope>
    <source>
        <strain evidence="2">Conio</strain>
    </source>
</reference>
<dbReference type="AlphaFoldDB" id="A0A9P6KQU6"/>
<dbReference type="EMBL" id="WJXW01000007">
    <property type="protein sequence ID" value="KAF9734919.1"/>
    <property type="molecule type" value="Genomic_DNA"/>
</dbReference>
<keyword evidence="3" id="KW-1185">Reference proteome</keyword>
<name>A0A9P6KQU6_9PLEO</name>
<protein>
    <submittedName>
        <fullName evidence="2">Uncharacterized protein</fullName>
    </submittedName>
</protein>
<accession>A0A9P6KQU6</accession>
<evidence type="ECO:0000313" key="3">
    <source>
        <dbReference type="Proteomes" id="UP000756921"/>
    </source>
</evidence>
<feature type="region of interest" description="Disordered" evidence="1">
    <location>
        <begin position="17"/>
        <end position="47"/>
    </location>
</feature>